<dbReference type="EMBL" id="CAJOAX010004341">
    <property type="protein sequence ID" value="CAF3901433.1"/>
    <property type="molecule type" value="Genomic_DNA"/>
</dbReference>
<dbReference type="PANTHER" id="PTHR38696:SF1">
    <property type="entry name" value="MEDIATOR OF RNA POLYMERASE II TRANSCRIPTION SUBUNIT 13"/>
    <property type="match status" value="1"/>
</dbReference>
<sequence length="236" mass="27745">MSKSELNISNVSPSTYQHACMTFSMNDRLRLVRFPLTIINVIQKIINTTWLQGLQKEKQDENYYEFKFNGNPWSSRESDNISSRIMILHILSALYSHGWSLVTSNDFCRLTEDRNSFIFQLDLFPLTTSFFAISRYGVDKLRLICVSSEIIQTIKSIFGQNNIQREEWLDNEQTCYQLKIRGNPWSGNETNFTRIRVLALLDCFTSFNYQLYTGVYLNTIPDTIEADTWIFYRKIQ</sequence>
<dbReference type="EMBL" id="CAJOBE010007365">
    <property type="protein sequence ID" value="CAF4034093.1"/>
    <property type="molecule type" value="Genomic_DNA"/>
</dbReference>
<dbReference type="OrthoDB" id="57679at2759"/>
<dbReference type="AlphaFoldDB" id="A0A815LQP6"/>
<dbReference type="EMBL" id="CAJNOO010005236">
    <property type="protein sequence ID" value="CAF1410000.1"/>
    <property type="molecule type" value="Genomic_DNA"/>
</dbReference>
<dbReference type="Proteomes" id="UP000663823">
    <property type="component" value="Unassembled WGS sequence"/>
</dbReference>
<reference evidence="1" key="1">
    <citation type="submission" date="2021-02" db="EMBL/GenBank/DDBJ databases">
        <authorList>
            <person name="Nowell W R."/>
        </authorList>
    </citation>
    <scope>NUCLEOTIDE SEQUENCE</scope>
</reference>
<evidence type="ECO:0000313" key="5">
    <source>
        <dbReference type="Proteomes" id="UP000663882"/>
    </source>
</evidence>
<dbReference type="EMBL" id="CAJNOU010005472">
    <property type="protein sequence ID" value="CAF1479213.1"/>
    <property type="molecule type" value="Genomic_DNA"/>
</dbReference>
<gene>
    <name evidence="4" type="ORF">FNK824_LOCUS27807</name>
    <name evidence="3" type="ORF">OTI717_LOCUS23807</name>
    <name evidence="1" type="ORF">RFH988_LOCUS35192</name>
    <name evidence="2" type="ORF">SEV965_LOCUS35013</name>
</gene>
<comment type="caution">
    <text evidence="1">The sequence shown here is derived from an EMBL/GenBank/DDBJ whole genome shotgun (WGS) entry which is preliminary data.</text>
</comment>
<dbReference type="PANTHER" id="PTHR38696">
    <property type="entry name" value="MEDIATOR OF RNA POLYMERASE II TRANSCRIPTION SUBUNIT 13"/>
    <property type="match status" value="1"/>
</dbReference>
<dbReference type="Proteomes" id="UP000663882">
    <property type="component" value="Unassembled WGS sequence"/>
</dbReference>
<evidence type="ECO:0000313" key="1">
    <source>
        <dbReference type="EMBL" id="CAF1410000.1"/>
    </source>
</evidence>
<name>A0A815LQP6_9BILA</name>
<protein>
    <submittedName>
        <fullName evidence="1">Uncharacterized protein</fullName>
    </submittedName>
</protein>
<organism evidence="1 5">
    <name type="scientific">Rotaria sordida</name>
    <dbReference type="NCBI Taxonomy" id="392033"/>
    <lineage>
        <taxon>Eukaryota</taxon>
        <taxon>Metazoa</taxon>
        <taxon>Spiralia</taxon>
        <taxon>Gnathifera</taxon>
        <taxon>Rotifera</taxon>
        <taxon>Eurotatoria</taxon>
        <taxon>Bdelloidea</taxon>
        <taxon>Philodinida</taxon>
        <taxon>Philodinidae</taxon>
        <taxon>Rotaria</taxon>
    </lineage>
</organism>
<accession>A0A815LQP6</accession>
<evidence type="ECO:0000313" key="2">
    <source>
        <dbReference type="EMBL" id="CAF1479213.1"/>
    </source>
</evidence>
<dbReference type="Proteomes" id="UP000663874">
    <property type="component" value="Unassembled WGS sequence"/>
</dbReference>
<dbReference type="Proteomes" id="UP000663889">
    <property type="component" value="Unassembled WGS sequence"/>
</dbReference>
<evidence type="ECO:0000313" key="4">
    <source>
        <dbReference type="EMBL" id="CAF4034093.1"/>
    </source>
</evidence>
<evidence type="ECO:0000313" key="3">
    <source>
        <dbReference type="EMBL" id="CAF3901433.1"/>
    </source>
</evidence>
<proteinExistence type="predicted"/>